<dbReference type="OrthoDB" id="10011777at2759"/>
<dbReference type="GO" id="GO:0004497">
    <property type="term" value="F:monooxygenase activity"/>
    <property type="evidence" value="ECO:0007669"/>
    <property type="project" value="UniProtKB-KW"/>
</dbReference>
<evidence type="ECO:0000313" key="2">
    <source>
        <dbReference type="EMBL" id="EUC56670.1"/>
    </source>
</evidence>
<accession>X8J3U2</accession>
<feature type="domain" description="ABM" evidence="1">
    <location>
        <begin position="12"/>
        <end position="82"/>
    </location>
</feature>
<organism evidence="2 3">
    <name type="scientific">Rhizoctonia solani AG-3 Rhs1AP</name>
    <dbReference type="NCBI Taxonomy" id="1086054"/>
    <lineage>
        <taxon>Eukaryota</taxon>
        <taxon>Fungi</taxon>
        <taxon>Dikarya</taxon>
        <taxon>Basidiomycota</taxon>
        <taxon>Agaricomycotina</taxon>
        <taxon>Agaricomycetes</taxon>
        <taxon>Cantharellales</taxon>
        <taxon>Ceratobasidiaceae</taxon>
        <taxon>Rhizoctonia</taxon>
    </lineage>
</organism>
<evidence type="ECO:0000259" key="1">
    <source>
        <dbReference type="Pfam" id="PF03992"/>
    </source>
</evidence>
<gene>
    <name evidence="2" type="ORF">RSOL_190570</name>
</gene>
<dbReference type="Gene3D" id="3.30.70.100">
    <property type="match status" value="1"/>
</dbReference>
<dbReference type="InterPro" id="IPR011008">
    <property type="entry name" value="Dimeric_a/b-barrel"/>
</dbReference>
<keyword evidence="2" id="KW-0560">Oxidoreductase</keyword>
<dbReference type="EMBL" id="JATN01000322">
    <property type="protein sequence ID" value="EUC56670.1"/>
    <property type="molecule type" value="Genomic_DNA"/>
</dbReference>
<reference evidence="3" key="1">
    <citation type="journal article" date="2014" name="Genome Announc.">
        <title>Draft genome sequence of the plant-pathogenic soil fungus Rhizoctonia solani anastomosis group 3 strain Rhs1AP.</title>
        <authorList>
            <person name="Cubeta M.A."/>
            <person name="Thomas E."/>
            <person name="Dean R.A."/>
            <person name="Jabaji S."/>
            <person name="Neate S.M."/>
            <person name="Tavantzis S."/>
            <person name="Toda T."/>
            <person name="Vilgalys R."/>
            <person name="Bharathan N."/>
            <person name="Fedorova-Abrams N."/>
            <person name="Pakala S.B."/>
            <person name="Pakala S.M."/>
            <person name="Zafar N."/>
            <person name="Joardar V."/>
            <person name="Losada L."/>
            <person name="Nierman W.C."/>
        </authorList>
    </citation>
    <scope>NUCLEOTIDE SEQUENCE [LARGE SCALE GENOMIC DNA]</scope>
    <source>
        <strain evidence="3">AG-3</strain>
    </source>
</reference>
<dbReference type="InterPro" id="IPR007138">
    <property type="entry name" value="ABM_dom"/>
</dbReference>
<dbReference type="Pfam" id="PF03992">
    <property type="entry name" value="ABM"/>
    <property type="match status" value="1"/>
</dbReference>
<dbReference type="Proteomes" id="UP000030108">
    <property type="component" value="Unassembled WGS sequence"/>
</dbReference>
<name>X8J3U2_9AGAM</name>
<comment type="caution">
    <text evidence="2">The sequence shown here is derived from an EMBL/GenBank/DDBJ whole genome shotgun (WGS) entry which is preliminary data.</text>
</comment>
<dbReference type="SUPFAM" id="SSF54909">
    <property type="entry name" value="Dimeric alpha+beta barrel"/>
    <property type="match status" value="1"/>
</dbReference>
<proteinExistence type="predicted"/>
<keyword evidence="2" id="KW-0503">Monooxygenase</keyword>
<protein>
    <submittedName>
        <fullName evidence="2">Antibiotic biosynthesis monooxygenase</fullName>
    </submittedName>
</protein>
<dbReference type="AlphaFoldDB" id="X8J3U2"/>
<evidence type="ECO:0000313" key="3">
    <source>
        <dbReference type="Proteomes" id="UP000030108"/>
    </source>
</evidence>
<sequence length="106" mass="11885">MADSFEHFTGKIIVHALFTAEDSHADELTKAIKAIQEYALSDKEPGCLTYRVNRSGNKFFIFEEYINAGAITEHRNTPPYLALGELVTSKPMAVPGSRQVSFYEEI</sequence>